<dbReference type="InterPro" id="IPR026960">
    <property type="entry name" value="RVT-Znf"/>
</dbReference>
<evidence type="ECO:0000259" key="1">
    <source>
        <dbReference type="Pfam" id="PF13966"/>
    </source>
</evidence>
<keyword evidence="3" id="KW-1185">Reference proteome</keyword>
<dbReference type="Pfam" id="PF13966">
    <property type="entry name" value="zf-RVT"/>
    <property type="match status" value="1"/>
</dbReference>
<name>A0A4U6VQ61_SETVI</name>
<sequence length="115" mass="13889">MAEACARRRNYKIDGDNYNCVLCNLNLEETTYHLFYECPFSSRCWNFVAKMKCQHQFFMEIFIISAWEIWKQRNAQTFRGTQGSFRYWKICFVDTVKIHLHRFSPFLLVTMYPSG</sequence>
<proteinExistence type="predicted"/>
<evidence type="ECO:0000313" key="2">
    <source>
        <dbReference type="EMBL" id="TKW31918.1"/>
    </source>
</evidence>
<feature type="domain" description="Reverse transcriptase zinc-binding" evidence="1">
    <location>
        <begin position="13"/>
        <end position="45"/>
    </location>
</feature>
<organism evidence="2 3">
    <name type="scientific">Setaria viridis</name>
    <name type="common">Green bristlegrass</name>
    <name type="synonym">Setaria italica subsp. viridis</name>
    <dbReference type="NCBI Taxonomy" id="4556"/>
    <lineage>
        <taxon>Eukaryota</taxon>
        <taxon>Viridiplantae</taxon>
        <taxon>Streptophyta</taxon>
        <taxon>Embryophyta</taxon>
        <taxon>Tracheophyta</taxon>
        <taxon>Spermatophyta</taxon>
        <taxon>Magnoliopsida</taxon>
        <taxon>Liliopsida</taxon>
        <taxon>Poales</taxon>
        <taxon>Poaceae</taxon>
        <taxon>PACMAD clade</taxon>
        <taxon>Panicoideae</taxon>
        <taxon>Panicodae</taxon>
        <taxon>Paniceae</taxon>
        <taxon>Cenchrinae</taxon>
        <taxon>Setaria</taxon>
    </lineage>
</organism>
<dbReference type="AlphaFoldDB" id="A0A4U6VQ61"/>
<dbReference type="Gramene" id="TKW31918">
    <property type="protein sequence ID" value="TKW31918"/>
    <property type="gene ID" value="SEVIR_2G137700v2"/>
</dbReference>
<protein>
    <recommendedName>
        <fullName evidence="1">Reverse transcriptase zinc-binding domain-containing protein</fullName>
    </recommendedName>
</protein>
<dbReference type="Proteomes" id="UP000298652">
    <property type="component" value="Chromosome 2"/>
</dbReference>
<gene>
    <name evidence="2" type="ORF">SEVIR_2G137700v2</name>
</gene>
<accession>A0A4U6VQ61</accession>
<reference evidence="2" key="1">
    <citation type="submission" date="2019-03" db="EMBL/GenBank/DDBJ databases">
        <title>WGS assembly of Setaria viridis.</title>
        <authorList>
            <person name="Huang P."/>
            <person name="Jenkins J."/>
            <person name="Grimwood J."/>
            <person name="Barry K."/>
            <person name="Healey A."/>
            <person name="Mamidi S."/>
            <person name="Sreedasyam A."/>
            <person name="Shu S."/>
            <person name="Feldman M."/>
            <person name="Wu J."/>
            <person name="Yu Y."/>
            <person name="Chen C."/>
            <person name="Johnson J."/>
            <person name="Rokhsar D."/>
            <person name="Baxter I."/>
            <person name="Schmutz J."/>
            <person name="Brutnell T."/>
            <person name="Kellogg E."/>
        </authorList>
    </citation>
    <scope>NUCLEOTIDE SEQUENCE [LARGE SCALE GENOMIC DNA]</scope>
</reference>
<dbReference type="EMBL" id="CM016553">
    <property type="protein sequence ID" value="TKW31918.1"/>
    <property type="molecule type" value="Genomic_DNA"/>
</dbReference>
<evidence type="ECO:0000313" key="3">
    <source>
        <dbReference type="Proteomes" id="UP000298652"/>
    </source>
</evidence>